<evidence type="ECO:0000313" key="2">
    <source>
        <dbReference type="EMBL" id="TSJ72888.1"/>
    </source>
</evidence>
<dbReference type="RefSeq" id="WP_144117931.1">
    <property type="nucleotide sequence ID" value="NZ_JACHGE010000003.1"/>
</dbReference>
<dbReference type="AlphaFoldDB" id="A0A5M7AUZ9"/>
<evidence type="ECO:0000313" key="3">
    <source>
        <dbReference type="Proteomes" id="UP000315145"/>
    </source>
</evidence>
<gene>
    <name evidence="1" type="ORF">F2B50_15980</name>
    <name evidence="2" type="ORF">FPF71_15980</name>
</gene>
<organism evidence="1 4">
    <name type="scientific">Algibacter amylolyticus</name>
    <dbReference type="NCBI Taxonomy" id="1608400"/>
    <lineage>
        <taxon>Bacteria</taxon>
        <taxon>Pseudomonadati</taxon>
        <taxon>Bacteroidota</taxon>
        <taxon>Flavobacteriia</taxon>
        <taxon>Flavobacteriales</taxon>
        <taxon>Flavobacteriaceae</taxon>
        <taxon>Algibacter</taxon>
    </lineage>
</organism>
<keyword evidence="3" id="KW-1185">Reference proteome</keyword>
<evidence type="ECO:0000313" key="4">
    <source>
        <dbReference type="Proteomes" id="UP000322315"/>
    </source>
</evidence>
<protein>
    <submittedName>
        <fullName evidence="1">Uncharacterized protein</fullName>
    </submittedName>
</protein>
<dbReference type="OrthoDB" id="9808343at2"/>
<reference evidence="1 4" key="1">
    <citation type="journal article" date="2015" name="Int. J. Syst. Evol. Microbiol.">
        <title>Algibacter amylolyticus sp. nov., isolated from intertidal sediment.</title>
        <authorList>
            <person name="Zhang D.C."/>
            <person name="Wu J."/>
            <person name="Neuner K."/>
            <person name="Yao J."/>
            <person name="Margesin R."/>
        </authorList>
    </citation>
    <scope>NUCLEOTIDE SEQUENCE [LARGE SCALE GENOMIC DNA]</scope>
    <source>
        <strain evidence="1 4">RU-4-M-4</strain>
    </source>
</reference>
<dbReference type="EMBL" id="VMBF01000011">
    <property type="protein sequence ID" value="TSJ72888.1"/>
    <property type="molecule type" value="Genomic_DNA"/>
</dbReference>
<reference evidence="1" key="3">
    <citation type="submission" date="2019-09" db="EMBL/GenBank/DDBJ databases">
        <authorList>
            <person name="Zhang D.-C."/>
        </authorList>
    </citation>
    <scope>NUCLEOTIDE SEQUENCE</scope>
    <source>
        <strain evidence="1">RU-4-M-4</strain>
    </source>
</reference>
<proteinExistence type="predicted"/>
<name>A0A5M7AUZ9_9FLAO</name>
<dbReference type="Proteomes" id="UP000322315">
    <property type="component" value="Unassembled WGS sequence"/>
</dbReference>
<sequence length="138" mass="15894">MQEFFINLKRLGKKKIYTETIQLDFKINDLKDLLVACVSSKIKDYNSKRENNQLLSFLTPSQIQEQSETGKIGFGDIANYNLADEQASIETAIQAYKDGMFLVFINDEEITDLNENISLTPDTNITFLRMTFLTGTYW</sequence>
<dbReference type="EMBL" id="VWRS01000011">
    <property type="protein sequence ID" value="KAA5821376.1"/>
    <property type="molecule type" value="Genomic_DNA"/>
</dbReference>
<evidence type="ECO:0000313" key="1">
    <source>
        <dbReference type="EMBL" id="KAA5821376.1"/>
    </source>
</evidence>
<accession>A0A5M7AUZ9</accession>
<comment type="caution">
    <text evidence="1">The sequence shown here is derived from an EMBL/GenBank/DDBJ whole genome shotgun (WGS) entry which is preliminary data.</text>
</comment>
<dbReference type="Proteomes" id="UP000315145">
    <property type="component" value="Unassembled WGS sequence"/>
</dbReference>
<reference evidence="2 3" key="2">
    <citation type="submission" date="2019-07" db="EMBL/GenBank/DDBJ databases">
        <title>Algibacter marinivivus sp. nov., isolated from the surface of a marine red alga.</title>
        <authorList>
            <person name="Zhong X."/>
            <person name="Xu W."/>
            <person name="Zhang Y."/>
            <person name="Zhang Q."/>
            <person name="Du Z."/>
        </authorList>
    </citation>
    <scope>NUCLEOTIDE SEQUENCE [LARGE SCALE GENOMIC DNA]</scope>
    <source>
        <strain evidence="2 3">RU-4-M-4</strain>
    </source>
</reference>